<gene>
    <name evidence="2" type="ORF">BT63DRAFT_427944</name>
</gene>
<protein>
    <submittedName>
        <fullName evidence="2">Uncharacterized protein</fullName>
    </submittedName>
</protein>
<name>A0A6A6U2L8_9PEZI</name>
<keyword evidence="1" id="KW-0472">Membrane</keyword>
<feature type="non-terminal residue" evidence="2">
    <location>
        <position position="1"/>
    </location>
</feature>
<evidence type="ECO:0000256" key="1">
    <source>
        <dbReference type="SAM" id="Phobius"/>
    </source>
</evidence>
<dbReference type="EMBL" id="MU004239">
    <property type="protein sequence ID" value="KAF2666160.1"/>
    <property type="molecule type" value="Genomic_DNA"/>
</dbReference>
<evidence type="ECO:0000313" key="2">
    <source>
        <dbReference type="EMBL" id="KAF2666160.1"/>
    </source>
</evidence>
<dbReference type="Proteomes" id="UP000799302">
    <property type="component" value="Unassembled WGS sequence"/>
</dbReference>
<keyword evidence="3" id="KW-1185">Reference proteome</keyword>
<reference evidence="2" key="1">
    <citation type="journal article" date="2020" name="Stud. Mycol.">
        <title>101 Dothideomycetes genomes: a test case for predicting lifestyles and emergence of pathogens.</title>
        <authorList>
            <person name="Haridas S."/>
            <person name="Albert R."/>
            <person name="Binder M."/>
            <person name="Bloem J."/>
            <person name="Labutti K."/>
            <person name="Salamov A."/>
            <person name="Andreopoulos B."/>
            <person name="Baker S."/>
            <person name="Barry K."/>
            <person name="Bills G."/>
            <person name="Bluhm B."/>
            <person name="Cannon C."/>
            <person name="Castanera R."/>
            <person name="Culley D."/>
            <person name="Daum C."/>
            <person name="Ezra D."/>
            <person name="Gonzalez J."/>
            <person name="Henrissat B."/>
            <person name="Kuo A."/>
            <person name="Liang C."/>
            <person name="Lipzen A."/>
            <person name="Lutzoni F."/>
            <person name="Magnuson J."/>
            <person name="Mondo S."/>
            <person name="Nolan M."/>
            <person name="Ohm R."/>
            <person name="Pangilinan J."/>
            <person name="Park H.-J."/>
            <person name="Ramirez L."/>
            <person name="Alfaro M."/>
            <person name="Sun H."/>
            <person name="Tritt A."/>
            <person name="Yoshinaga Y."/>
            <person name="Zwiers L.-H."/>
            <person name="Turgeon B."/>
            <person name="Goodwin S."/>
            <person name="Spatafora J."/>
            <person name="Crous P."/>
            <person name="Grigoriev I."/>
        </authorList>
    </citation>
    <scope>NUCLEOTIDE SEQUENCE</scope>
    <source>
        <strain evidence="2">CBS 115976</strain>
    </source>
</reference>
<organism evidence="2 3">
    <name type="scientific">Microthyrium microscopicum</name>
    <dbReference type="NCBI Taxonomy" id="703497"/>
    <lineage>
        <taxon>Eukaryota</taxon>
        <taxon>Fungi</taxon>
        <taxon>Dikarya</taxon>
        <taxon>Ascomycota</taxon>
        <taxon>Pezizomycotina</taxon>
        <taxon>Dothideomycetes</taxon>
        <taxon>Dothideomycetes incertae sedis</taxon>
        <taxon>Microthyriales</taxon>
        <taxon>Microthyriaceae</taxon>
        <taxon>Microthyrium</taxon>
    </lineage>
</organism>
<proteinExistence type="predicted"/>
<keyword evidence="1" id="KW-0812">Transmembrane</keyword>
<dbReference type="AlphaFoldDB" id="A0A6A6U2L8"/>
<sequence>MAGIIRDPAFWRRFSVAVHQDEEQGVRPGAGSPLHPQLKHSDSWLDAQKRKRTRHAWICWLFWLCFFGLIVGVVLIVLWMRTKAANDQKASSSR</sequence>
<keyword evidence="1" id="KW-1133">Transmembrane helix</keyword>
<dbReference type="OrthoDB" id="5353310at2759"/>
<evidence type="ECO:0000313" key="3">
    <source>
        <dbReference type="Proteomes" id="UP000799302"/>
    </source>
</evidence>
<feature type="transmembrane region" description="Helical" evidence="1">
    <location>
        <begin position="57"/>
        <end position="80"/>
    </location>
</feature>
<accession>A0A6A6U2L8</accession>